<dbReference type="InterPro" id="IPR029044">
    <property type="entry name" value="Nucleotide-diphossugar_trans"/>
</dbReference>
<feature type="transmembrane region" description="Helical" evidence="2">
    <location>
        <begin position="14"/>
        <end position="34"/>
    </location>
</feature>
<keyword evidence="2" id="KW-0812">Transmembrane</keyword>
<dbReference type="GO" id="GO:0006487">
    <property type="term" value="P:protein N-linked glycosylation"/>
    <property type="evidence" value="ECO:0007669"/>
    <property type="project" value="TreeGrafter"/>
</dbReference>
<keyword evidence="2" id="KW-0472">Membrane</keyword>
<reference evidence="3" key="2">
    <citation type="submission" date="2020-11" db="EMBL/GenBank/DDBJ databases">
        <authorList>
            <person name="McCartney M.A."/>
            <person name="Auch B."/>
            <person name="Kono T."/>
            <person name="Mallez S."/>
            <person name="Becker A."/>
            <person name="Gohl D.M."/>
            <person name="Silverstein K.A.T."/>
            <person name="Koren S."/>
            <person name="Bechman K.B."/>
            <person name="Herman A."/>
            <person name="Abrahante J.E."/>
            <person name="Garbe J."/>
        </authorList>
    </citation>
    <scope>NUCLEOTIDE SEQUENCE</scope>
    <source>
        <strain evidence="3">Duluth1</strain>
        <tissue evidence="3">Whole animal</tissue>
    </source>
</reference>
<organism evidence="3 4">
    <name type="scientific">Dreissena polymorpha</name>
    <name type="common">Zebra mussel</name>
    <name type="synonym">Mytilus polymorpha</name>
    <dbReference type="NCBI Taxonomy" id="45954"/>
    <lineage>
        <taxon>Eukaryota</taxon>
        <taxon>Metazoa</taxon>
        <taxon>Spiralia</taxon>
        <taxon>Lophotrochozoa</taxon>
        <taxon>Mollusca</taxon>
        <taxon>Bivalvia</taxon>
        <taxon>Autobranchia</taxon>
        <taxon>Heteroconchia</taxon>
        <taxon>Euheterodonta</taxon>
        <taxon>Imparidentia</taxon>
        <taxon>Neoheterodontei</taxon>
        <taxon>Myida</taxon>
        <taxon>Dreissenoidea</taxon>
        <taxon>Dreissenidae</taxon>
        <taxon>Dreissena</taxon>
    </lineage>
</organism>
<dbReference type="Proteomes" id="UP000828390">
    <property type="component" value="Unassembled WGS sequence"/>
</dbReference>
<keyword evidence="4" id="KW-1185">Reference proteome</keyword>
<dbReference type="Pfam" id="PF03452">
    <property type="entry name" value="Anp1"/>
    <property type="match status" value="1"/>
</dbReference>
<reference evidence="3" key="1">
    <citation type="journal article" date="2019" name="bioRxiv">
        <title>The Genome of the Zebra Mussel, Dreissena polymorpha: A Resource for Invasive Species Research.</title>
        <authorList>
            <person name="McCartney M.A."/>
            <person name="Auch B."/>
            <person name="Kono T."/>
            <person name="Mallez S."/>
            <person name="Zhang Y."/>
            <person name="Obille A."/>
            <person name="Becker A."/>
            <person name="Abrahante J.E."/>
            <person name="Garbe J."/>
            <person name="Badalamenti J.P."/>
            <person name="Herman A."/>
            <person name="Mangelson H."/>
            <person name="Liachko I."/>
            <person name="Sullivan S."/>
            <person name="Sone E.D."/>
            <person name="Koren S."/>
            <person name="Silverstein K.A.T."/>
            <person name="Beckman K.B."/>
            <person name="Gohl D.M."/>
        </authorList>
    </citation>
    <scope>NUCLEOTIDE SEQUENCE</scope>
    <source>
        <strain evidence="3">Duluth1</strain>
        <tissue evidence="3">Whole animal</tissue>
    </source>
</reference>
<evidence type="ECO:0000256" key="2">
    <source>
        <dbReference type="SAM" id="Phobius"/>
    </source>
</evidence>
<keyword evidence="2" id="KW-1133">Transmembrane helix</keyword>
<dbReference type="CDD" id="cd00761">
    <property type="entry name" value="Glyco_tranf_GTA_type"/>
    <property type="match status" value="1"/>
</dbReference>
<dbReference type="InterPro" id="IPR052086">
    <property type="entry name" value="Mannan_Polymerase_Subunit"/>
</dbReference>
<dbReference type="Gene3D" id="3.90.550.10">
    <property type="entry name" value="Spore Coat Polysaccharide Biosynthesis Protein SpsA, Chain A"/>
    <property type="match status" value="1"/>
</dbReference>
<dbReference type="SUPFAM" id="SSF53448">
    <property type="entry name" value="Nucleotide-diphospho-sugar transferases"/>
    <property type="match status" value="1"/>
</dbReference>
<evidence type="ECO:0000313" key="4">
    <source>
        <dbReference type="Proteomes" id="UP000828390"/>
    </source>
</evidence>
<comment type="caution">
    <text evidence="3">The sequence shown here is derived from an EMBL/GenBank/DDBJ whole genome shotgun (WGS) entry which is preliminary data.</text>
</comment>
<evidence type="ECO:0000256" key="1">
    <source>
        <dbReference type="ARBA" id="ARBA00037964"/>
    </source>
</evidence>
<protein>
    <submittedName>
        <fullName evidence="3">Uncharacterized protein</fullName>
    </submittedName>
</protein>
<dbReference type="EMBL" id="JAIWYP010000001">
    <property type="protein sequence ID" value="KAH3884609.1"/>
    <property type="molecule type" value="Genomic_DNA"/>
</dbReference>
<dbReference type="GO" id="GO:0000032">
    <property type="term" value="P:cell wall mannoprotein biosynthetic process"/>
    <property type="evidence" value="ECO:0007669"/>
    <property type="project" value="TreeGrafter"/>
</dbReference>
<gene>
    <name evidence="3" type="ORF">DPMN_008592</name>
</gene>
<dbReference type="OrthoDB" id="2405412at2759"/>
<name>A0A9D4RXH0_DREPO</name>
<evidence type="ECO:0000313" key="3">
    <source>
        <dbReference type="EMBL" id="KAH3884609.1"/>
    </source>
</evidence>
<dbReference type="PANTHER" id="PTHR43083">
    <property type="entry name" value="MANNAN POLYMERASE II"/>
    <property type="match status" value="1"/>
</dbReference>
<dbReference type="PANTHER" id="PTHR43083:SF6">
    <property type="entry name" value="MANNAN POLYMERASE COMPLEXES SUBUNIT MNN9"/>
    <property type="match status" value="1"/>
</dbReference>
<dbReference type="GO" id="GO:0000009">
    <property type="term" value="F:alpha-1,6-mannosyltransferase activity"/>
    <property type="evidence" value="ECO:0007669"/>
    <property type="project" value="TreeGrafter"/>
</dbReference>
<sequence>MKTVPRRCLCTRRVLVYFLIINVTCLGLVLLVLYDRVSNNQNHVHRAEFERWKRIRDDFDKYQKNEANKADTMKKTLRGRQMDAVLSFDEIGKTNITQENENVKKRIAAEQLRMDEAVKSADLPLDHIPPVPEFSDIDIVPYLSEDLISPYLVLPKHGNHVLYNQSIVILTPICDVEHLLEQFMNAIKNLTYPHTHISVYLGEDSSSDLTLNRAKLLAKDLVLNHGFRDAGAFHFNYTGGIHGDWTRIHSKENQLERRAHMAHARNDLLSLGMRKGHFDQVLWIDSDVKYLPSDLIQQLLFARADVVVTSCLYKEGRFKKLYDRNSWRETPTSIENQKTLPVDILLVEGYSHSSRIFLPDLKAEGRIVPLDGVGGCVLMVKAECHRKGLNFPEKIYKHHIETEGLAKMATNMGFSVRGLPWLEVFHNF</sequence>
<comment type="similarity">
    <text evidence="1">Belongs to the ANP1/MMN9/VAN1 family.</text>
</comment>
<dbReference type="GO" id="GO:0000136">
    <property type="term" value="C:mannan polymerase complex"/>
    <property type="evidence" value="ECO:0007669"/>
    <property type="project" value="TreeGrafter"/>
</dbReference>
<dbReference type="AlphaFoldDB" id="A0A9D4RXH0"/>
<proteinExistence type="inferred from homology"/>
<accession>A0A9D4RXH0</accession>